<evidence type="ECO:0000256" key="1">
    <source>
        <dbReference type="ARBA" id="ARBA00003389"/>
    </source>
</evidence>
<feature type="transmembrane region" description="Helical" evidence="13">
    <location>
        <begin position="476"/>
        <end position="496"/>
    </location>
</feature>
<evidence type="ECO:0000256" key="10">
    <source>
        <dbReference type="ARBA" id="ARBA00023136"/>
    </source>
</evidence>
<keyword evidence="11" id="KW-0325">Glycoprotein</keyword>
<evidence type="ECO:0000313" key="15">
    <source>
        <dbReference type="Proteomes" id="UP000030752"/>
    </source>
</evidence>
<evidence type="ECO:0000256" key="8">
    <source>
        <dbReference type="ARBA" id="ARBA00022824"/>
    </source>
</evidence>
<dbReference type="EMBL" id="KB822721">
    <property type="protein sequence ID" value="ETN39318.1"/>
    <property type="molecule type" value="Genomic_DNA"/>
</dbReference>
<dbReference type="HOGENOM" id="CLU_471731_0_0_1"/>
<evidence type="ECO:0000256" key="9">
    <source>
        <dbReference type="ARBA" id="ARBA00022989"/>
    </source>
</evidence>
<accession>W2RU72</accession>
<keyword evidence="8" id="KW-0256">Endoplasmic reticulum</keyword>
<dbReference type="PANTHER" id="PTHR28012">
    <property type="entry name" value="NUCLEAR FUSION PROTEIN KAR5"/>
    <property type="match status" value="1"/>
</dbReference>
<evidence type="ECO:0000256" key="5">
    <source>
        <dbReference type="ARBA" id="ARBA00022459"/>
    </source>
</evidence>
<dbReference type="OrthoDB" id="5311848at2759"/>
<dbReference type="GO" id="GO:0005789">
    <property type="term" value="C:endoplasmic reticulum membrane"/>
    <property type="evidence" value="ECO:0007669"/>
    <property type="project" value="UniProtKB-SubCell"/>
</dbReference>
<evidence type="ECO:0000256" key="7">
    <source>
        <dbReference type="ARBA" id="ARBA00022729"/>
    </source>
</evidence>
<dbReference type="VEuPathDB" id="FungiDB:HMPREF1541_05541"/>
<proteinExistence type="inferred from homology"/>
<keyword evidence="9 13" id="KW-1133">Transmembrane helix</keyword>
<comment type="similarity">
    <text evidence="4">Belongs to the KAR5 family.</text>
</comment>
<evidence type="ECO:0000256" key="11">
    <source>
        <dbReference type="ARBA" id="ARBA00023180"/>
    </source>
</evidence>
<evidence type="ECO:0000256" key="2">
    <source>
        <dbReference type="ARBA" id="ARBA00004126"/>
    </source>
</evidence>
<evidence type="ECO:0008006" key="16">
    <source>
        <dbReference type="Google" id="ProtNLM"/>
    </source>
</evidence>
<dbReference type="PANTHER" id="PTHR28012:SF1">
    <property type="entry name" value="NUCLEAR FUSION PROTEIN KAR5"/>
    <property type="match status" value="1"/>
</dbReference>
<evidence type="ECO:0000256" key="6">
    <source>
        <dbReference type="ARBA" id="ARBA00022692"/>
    </source>
</evidence>
<organism evidence="14 15">
    <name type="scientific">Cyphellophora europaea (strain CBS 101466)</name>
    <name type="common">Phialophora europaea</name>
    <dbReference type="NCBI Taxonomy" id="1220924"/>
    <lineage>
        <taxon>Eukaryota</taxon>
        <taxon>Fungi</taxon>
        <taxon>Dikarya</taxon>
        <taxon>Ascomycota</taxon>
        <taxon>Pezizomycotina</taxon>
        <taxon>Eurotiomycetes</taxon>
        <taxon>Chaetothyriomycetidae</taxon>
        <taxon>Chaetothyriales</taxon>
        <taxon>Cyphellophoraceae</taxon>
        <taxon>Cyphellophora</taxon>
    </lineage>
</organism>
<gene>
    <name evidence="14" type="ORF">HMPREF1541_05541</name>
</gene>
<reference evidence="14 15" key="1">
    <citation type="submission" date="2013-03" db="EMBL/GenBank/DDBJ databases">
        <title>The Genome Sequence of Phialophora europaea CBS 101466.</title>
        <authorList>
            <consortium name="The Broad Institute Genomics Platform"/>
            <person name="Cuomo C."/>
            <person name="de Hoog S."/>
            <person name="Gorbushina A."/>
            <person name="Walker B."/>
            <person name="Young S.K."/>
            <person name="Zeng Q."/>
            <person name="Gargeya S."/>
            <person name="Fitzgerald M."/>
            <person name="Haas B."/>
            <person name="Abouelleil A."/>
            <person name="Allen A.W."/>
            <person name="Alvarado L."/>
            <person name="Arachchi H.M."/>
            <person name="Berlin A.M."/>
            <person name="Chapman S.B."/>
            <person name="Gainer-Dewar J."/>
            <person name="Goldberg J."/>
            <person name="Griggs A."/>
            <person name="Gujja S."/>
            <person name="Hansen M."/>
            <person name="Howarth C."/>
            <person name="Imamovic A."/>
            <person name="Ireland A."/>
            <person name="Larimer J."/>
            <person name="McCowan C."/>
            <person name="Murphy C."/>
            <person name="Pearson M."/>
            <person name="Poon T.W."/>
            <person name="Priest M."/>
            <person name="Roberts A."/>
            <person name="Saif S."/>
            <person name="Shea T."/>
            <person name="Sisk P."/>
            <person name="Sykes S."/>
            <person name="Wortman J."/>
            <person name="Nusbaum C."/>
            <person name="Birren B."/>
        </authorList>
    </citation>
    <scope>NUCLEOTIDE SEQUENCE [LARGE SCALE GENOMIC DNA]</scope>
    <source>
        <strain evidence="14 15">CBS 101466</strain>
    </source>
</reference>
<keyword evidence="12" id="KW-0539">Nucleus</keyword>
<dbReference type="GO" id="GO:0000742">
    <property type="term" value="P:karyogamy involved in conjugation with cellular fusion"/>
    <property type="evidence" value="ECO:0007669"/>
    <property type="project" value="InterPro"/>
</dbReference>
<keyword evidence="15" id="KW-1185">Reference proteome</keyword>
<evidence type="ECO:0000313" key="14">
    <source>
        <dbReference type="EMBL" id="ETN39318.1"/>
    </source>
</evidence>
<evidence type="ECO:0000256" key="3">
    <source>
        <dbReference type="ARBA" id="ARBA00004586"/>
    </source>
</evidence>
<comment type="subcellular location">
    <subcellularLocation>
        <location evidence="3">Endoplasmic reticulum membrane</location>
    </subcellularLocation>
    <subcellularLocation>
        <location evidence="2">Nucleus membrane</location>
    </subcellularLocation>
</comment>
<dbReference type="GO" id="GO:0048288">
    <property type="term" value="P:nuclear membrane fusion involved in karyogamy"/>
    <property type="evidence" value="ECO:0007669"/>
    <property type="project" value="InterPro"/>
</dbReference>
<comment type="function">
    <text evidence="1">Required for nuclear membrane fusion during karyogamy.</text>
</comment>
<dbReference type="InterPro" id="IPR007292">
    <property type="entry name" value="Nuclear_fusion_Kar5"/>
</dbReference>
<dbReference type="eggNOG" id="ENOG502QVCQ">
    <property type="taxonomic scope" value="Eukaryota"/>
</dbReference>
<feature type="transmembrane region" description="Helical" evidence="13">
    <location>
        <begin position="452"/>
        <end position="471"/>
    </location>
</feature>
<name>W2RU72_CYPE1</name>
<dbReference type="GO" id="GO:0031965">
    <property type="term" value="C:nuclear membrane"/>
    <property type="evidence" value="ECO:0007669"/>
    <property type="project" value="UniProtKB-SubCell"/>
</dbReference>
<dbReference type="RefSeq" id="XP_008718103.1">
    <property type="nucleotide sequence ID" value="XM_008719881.1"/>
</dbReference>
<keyword evidence="6 13" id="KW-0812">Transmembrane</keyword>
<dbReference type="AlphaFoldDB" id="W2RU72"/>
<sequence length="578" mass="63653">MVVALNTMGYLRCRFLLVTFFFASIIIRINGAEAKQPISLAGFPSATPEMDLINSITHRDINNNVVLKRAASIFQERLAASNPLQEAALDLLGSCKDAKEIDDLNLSQISEEKAKKLYAIRATIVDLTGASIDAPKQCAASTESARRRWYQSLRLTPFGNDGSSENDISACLKELFKVDNSWTSFVSHRQDANTLCEVPGSDNAARRIIELLNDVNGIIPDWIKAFRAEQDAHAASLERQQAFLQHIDELEKKYKAGRERDHEANKARMSELLDSFNAQYDAMNRQAHAGLSDLGGSVAQMQNDLVAYGQELFGAHREHEDLVASYRAAMVEALHLQQRGIENVDQVASGVIASYKEANAGLLSQTESFASSLQLMMHGAAEQQQQLFAGQDELASAQEETLLRQREALAFTRELEARVANAVGEMSHVLRMFEPAMRTVNAFASGNLGSKIYVASVCAAVTVVLSVLGFLRYASAFVACTFLAWTLPDFVLQLAGPINDGLRYVSEHISAVLCIAACSALLALVVGGINYRLASRRSSSRPSRLLSPVIHPIQLTRSTASIREMRRYQSVEPGMMWY</sequence>
<evidence type="ECO:0000256" key="13">
    <source>
        <dbReference type="SAM" id="Phobius"/>
    </source>
</evidence>
<protein>
    <recommendedName>
        <fullName evidence="16">Nuclear fusion protein KAR5</fullName>
    </recommendedName>
</protein>
<dbReference type="Proteomes" id="UP000030752">
    <property type="component" value="Unassembled WGS sequence"/>
</dbReference>
<keyword evidence="7" id="KW-0732">Signal</keyword>
<evidence type="ECO:0000256" key="4">
    <source>
        <dbReference type="ARBA" id="ARBA00010473"/>
    </source>
</evidence>
<keyword evidence="5" id="KW-0415">Karyogamy</keyword>
<evidence type="ECO:0000256" key="12">
    <source>
        <dbReference type="ARBA" id="ARBA00023242"/>
    </source>
</evidence>
<dbReference type="InParanoid" id="W2RU72"/>
<feature type="transmembrane region" description="Helical" evidence="13">
    <location>
        <begin position="508"/>
        <end position="531"/>
    </location>
</feature>
<dbReference type="GeneID" id="19972880"/>
<keyword evidence="10 13" id="KW-0472">Membrane</keyword>